<accession>A0A4R1B6E5</accession>
<reference evidence="1 2" key="1">
    <citation type="submission" date="2019-03" db="EMBL/GenBank/DDBJ databases">
        <title>Genome sequence of Thiobacillaceae bacterium LSR1, a sulfur-oxidizing bacterium isolated from freshwater sediment.</title>
        <authorList>
            <person name="Li S."/>
        </authorList>
    </citation>
    <scope>NUCLEOTIDE SEQUENCE [LARGE SCALE GENOMIC DNA]</scope>
    <source>
        <strain evidence="1 2">LSR1</strain>
    </source>
</reference>
<proteinExistence type="predicted"/>
<dbReference type="EMBL" id="SJZB01000045">
    <property type="protein sequence ID" value="TCJ12237.1"/>
    <property type="molecule type" value="Genomic_DNA"/>
</dbReference>
<dbReference type="Proteomes" id="UP000295443">
    <property type="component" value="Unassembled WGS sequence"/>
</dbReference>
<protein>
    <submittedName>
        <fullName evidence="1">Uncharacterized protein</fullName>
    </submittedName>
</protein>
<name>A0A4R1B6E5_9PROT</name>
<organism evidence="1 2">
    <name type="scientific">Parasulfuritortus cantonensis</name>
    <dbReference type="NCBI Taxonomy" id="2528202"/>
    <lineage>
        <taxon>Bacteria</taxon>
        <taxon>Pseudomonadati</taxon>
        <taxon>Pseudomonadota</taxon>
        <taxon>Betaproteobacteria</taxon>
        <taxon>Nitrosomonadales</taxon>
        <taxon>Thiobacillaceae</taxon>
        <taxon>Parasulfuritortus</taxon>
    </lineage>
</organism>
<comment type="caution">
    <text evidence="1">The sequence shown here is derived from an EMBL/GenBank/DDBJ whole genome shotgun (WGS) entry which is preliminary data.</text>
</comment>
<sequence length="98" mass="11455">MEQKYVGFFNDKHGITQLGRIVLDGWLFGLIPETEDCSGWELGRMQALTERVEKEWDKYGNLPSRLPDDLRRRHSELYDRAVSDARGKGWNPELDDET</sequence>
<keyword evidence="2" id="KW-1185">Reference proteome</keyword>
<dbReference type="AlphaFoldDB" id="A0A4R1B6E5"/>
<gene>
    <name evidence="1" type="ORF">EZJ19_12910</name>
</gene>
<dbReference type="RefSeq" id="WP_131448224.1">
    <property type="nucleotide sequence ID" value="NZ_SJZB01000045.1"/>
</dbReference>
<evidence type="ECO:0000313" key="1">
    <source>
        <dbReference type="EMBL" id="TCJ12237.1"/>
    </source>
</evidence>
<dbReference type="OrthoDB" id="9791200at2"/>
<evidence type="ECO:0000313" key="2">
    <source>
        <dbReference type="Proteomes" id="UP000295443"/>
    </source>
</evidence>